<evidence type="ECO:0000313" key="3">
    <source>
        <dbReference type="Proteomes" id="UP001515480"/>
    </source>
</evidence>
<evidence type="ECO:0000313" key="2">
    <source>
        <dbReference type="EMBL" id="KAL1529803.1"/>
    </source>
</evidence>
<feature type="compositionally biased region" description="Basic and acidic residues" evidence="1">
    <location>
        <begin position="162"/>
        <end position="174"/>
    </location>
</feature>
<name>A0AB34K5N0_PRYPA</name>
<evidence type="ECO:0000256" key="1">
    <source>
        <dbReference type="SAM" id="MobiDB-lite"/>
    </source>
</evidence>
<organism evidence="2 3">
    <name type="scientific">Prymnesium parvum</name>
    <name type="common">Toxic golden alga</name>
    <dbReference type="NCBI Taxonomy" id="97485"/>
    <lineage>
        <taxon>Eukaryota</taxon>
        <taxon>Haptista</taxon>
        <taxon>Haptophyta</taxon>
        <taxon>Prymnesiophyceae</taxon>
        <taxon>Prymnesiales</taxon>
        <taxon>Prymnesiaceae</taxon>
        <taxon>Prymnesium</taxon>
    </lineage>
</organism>
<dbReference type="PROSITE" id="PS50096">
    <property type="entry name" value="IQ"/>
    <property type="match status" value="1"/>
</dbReference>
<dbReference type="EMBL" id="JBGBPQ010000001">
    <property type="protein sequence ID" value="KAL1529803.1"/>
    <property type="molecule type" value="Genomic_DNA"/>
</dbReference>
<proteinExistence type="predicted"/>
<dbReference type="AlphaFoldDB" id="A0AB34K5N0"/>
<accession>A0AB34K5N0</accession>
<comment type="caution">
    <text evidence="2">The sequence shown here is derived from an EMBL/GenBank/DDBJ whole genome shotgun (WGS) entry which is preliminary data.</text>
</comment>
<gene>
    <name evidence="2" type="ORF">AB1Y20_000735</name>
</gene>
<dbReference type="Proteomes" id="UP001515480">
    <property type="component" value="Unassembled WGS sequence"/>
</dbReference>
<feature type="region of interest" description="Disordered" evidence="1">
    <location>
        <begin position="136"/>
        <end position="197"/>
    </location>
</feature>
<sequence length="197" mass="22192">MPAVQEDAQQYLDRTGLSTILETIVSGCCRDKPDQIAPYIYRYLMDNFANSAKQSKAKSKGVSLPDWNRRMDIRPTNAKAMEEYLEDLQLRPMLHRITEKALVHRPANVIALAMDVVCGTDDHLKDAEERAATSLQARQRGNMARKTAAKKARRGSLTSVPETERIDLPEKEPDPPEDEEEEDEPPPMSPHVVPNAE</sequence>
<feature type="compositionally biased region" description="Acidic residues" evidence="1">
    <location>
        <begin position="175"/>
        <end position="185"/>
    </location>
</feature>
<keyword evidence="3" id="KW-1185">Reference proteome</keyword>
<protein>
    <submittedName>
        <fullName evidence="2">Uncharacterized protein</fullName>
    </submittedName>
</protein>
<reference evidence="2 3" key="1">
    <citation type="journal article" date="2024" name="Science">
        <title>Giant polyketide synthase enzymes in the biosynthesis of giant marine polyether toxins.</title>
        <authorList>
            <person name="Fallon T.R."/>
            <person name="Shende V.V."/>
            <person name="Wierzbicki I.H."/>
            <person name="Pendleton A.L."/>
            <person name="Watervoot N.F."/>
            <person name="Auber R.P."/>
            <person name="Gonzalez D.J."/>
            <person name="Wisecaver J.H."/>
            <person name="Moore B.S."/>
        </authorList>
    </citation>
    <scope>NUCLEOTIDE SEQUENCE [LARGE SCALE GENOMIC DNA]</scope>
    <source>
        <strain evidence="2 3">12B1</strain>
    </source>
</reference>